<dbReference type="AlphaFoldDB" id="A0A1R0H2W9"/>
<keyword evidence="3" id="KW-0521">NADP</keyword>
<evidence type="ECO:0000313" key="8">
    <source>
        <dbReference type="EMBL" id="OLY83461.1"/>
    </source>
</evidence>
<evidence type="ECO:0000256" key="4">
    <source>
        <dbReference type="ARBA" id="ARBA00022946"/>
    </source>
</evidence>
<protein>
    <submittedName>
        <fullName evidence="8">Putative trans-2-enoyl-CoA reductase, mitochondrial</fullName>
    </submittedName>
</protein>
<keyword evidence="6" id="KW-0496">Mitochondrion</keyword>
<proteinExistence type="inferred from homology"/>
<dbReference type="InterPro" id="IPR051034">
    <property type="entry name" value="Mito_Enoyl-ACP_Reductase"/>
</dbReference>
<comment type="similarity">
    <text evidence="2">Belongs to the zinc-containing alcohol dehydrogenase family. Quinone oxidoreductase subfamily.</text>
</comment>
<dbReference type="Pfam" id="PF00107">
    <property type="entry name" value="ADH_zinc_N"/>
    <property type="match status" value="1"/>
</dbReference>
<dbReference type="OrthoDB" id="7482721at2759"/>
<evidence type="ECO:0000256" key="5">
    <source>
        <dbReference type="ARBA" id="ARBA00023002"/>
    </source>
</evidence>
<dbReference type="EMBL" id="LSSL01000892">
    <property type="protein sequence ID" value="OLY83461.1"/>
    <property type="molecule type" value="Genomic_DNA"/>
</dbReference>
<dbReference type="FunFam" id="3.40.50.720:FF:000112">
    <property type="entry name" value="Enoyl-[acyl-carrier-protein] reductase 1, mitochondrial"/>
    <property type="match status" value="1"/>
</dbReference>
<dbReference type="Gene3D" id="3.40.50.720">
    <property type="entry name" value="NAD(P)-binding Rossmann-like Domain"/>
    <property type="match status" value="1"/>
</dbReference>
<keyword evidence="5" id="KW-0560">Oxidoreductase</keyword>
<dbReference type="CDD" id="cd08290">
    <property type="entry name" value="ETR"/>
    <property type="match status" value="1"/>
</dbReference>
<dbReference type="GO" id="GO:0016491">
    <property type="term" value="F:oxidoreductase activity"/>
    <property type="evidence" value="ECO:0007669"/>
    <property type="project" value="UniProtKB-KW"/>
</dbReference>
<gene>
    <name evidence="8" type="ORF">AYI68_g2399</name>
</gene>
<evidence type="ECO:0000259" key="7">
    <source>
        <dbReference type="Pfam" id="PF00107"/>
    </source>
</evidence>
<feature type="domain" description="Alcohol dehydrogenase-like C-terminal" evidence="7">
    <location>
        <begin position="144"/>
        <end position="270"/>
    </location>
</feature>
<dbReference type="GO" id="GO:0006631">
    <property type="term" value="P:fatty acid metabolic process"/>
    <property type="evidence" value="ECO:0007669"/>
    <property type="project" value="TreeGrafter"/>
</dbReference>
<evidence type="ECO:0000256" key="1">
    <source>
        <dbReference type="ARBA" id="ARBA00004173"/>
    </source>
</evidence>
<comment type="subcellular location">
    <subcellularLocation>
        <location evidence="1">Mitochondrion</location>
    </subcellularLocation>
</comment>
<dbReference type="Gene3D" id="3.90.180.10">
    <property type="entry name" value="Medium-chain alcohol dehydrogenases, catalytic domain"/>
    <property type="match status" value="1"/>
</dbReference>
<dbReference type="GO" id="GO:0005739">
    <property type="term" value="C:mitochondrion"/>
    <property type="evidence" value="ECO:0007669"/>
    <property type="project" value="UniProtKB-SubCell"/>
</dbReference>
<evidence type="ECO:0000256" key="3">
    <source>
        <dbReference type="ARBA" id="ARBA00022857"/>
    </source>
</evidence>
<evidence type="ECO:0000313" key="9">
    <source>
        <dbReference type="Proteomes" id="UP000187455"/>
    </source>
</evidence>
<reference evidence="8 9" key="1">
    <citation type="journal article" date="2016" name="Mol. Biol. Evol.">
        <title>Genome-Wide Survey of Gut Fungi (Harpellales) Reveals the First Horizontally Transferred Ubiquitin Gene from a Mosquito Host.</title>
        <authorList>
            <person name="Wang Y."/>
            <person name="White M.M."/>
            <person name="Kvist S."/>
            <person name="Moncalvo J.M."/>
        </authorList>
    </citation>
    <scope>NUCLEOTIDE SEQUENCE [LARGE SCALE GENOMIC DNA]</scope>
    <source>
        <strain evidence="8 9">ALG-7-W6</strain>
    </source>
</reference>
<accession>A0A1R0H2W9</accession>
<dbReference type="PANTHER" id="PTHR43981">
    <property type="entry name" value="ENOYL-[ACYL-CARRIER-PROTEIN] REDUCTASE, MITOCHONDRIAL"/>
    <property type="match status" value="1"/>
</dbReference>
<sequence>MLVAPINPSDKNQIEGVYPIKKASTQLEIKNYITQEAEKTEAYVGGNEGIGQVLAIGSSAPPALNGPISVGDYVMPMSTGSVGTWANAVHAHPSSLVVFRNRSNVTVEQLGSLKVNASTSYRMLRDIVQLNPGDYVIQNGANSGVGQVLIQLARNWGFKTINVIRDRPDFEQVKKELESLGADLVLSESELSNKETVQKVKQHIGTSQIKLGVNCVCGKSAVQMARYLSENGYFVTYGAMAKQPMAIPAALFIFKNITFKGYWVSKWYKETDPKSWFSMWDELCDMFSSNKLVEQKMHPIHVPSFNLPSDSPMVLTSEEQASFDHSVTEALSSGAKKSYFKFI</sequence>
<evidence type="ECO:0000256" key="2">
    <source>
        <dbReference type="ARBA" id="ARBA00010371"/>
    </source>
</evidence>
<dbReference type="InterPro" id="IPR011032">
    <property type="entry name" value="GroES-like_sf"/>
</dbReference>
<name>A0A1R0H2W9_9FUNG</name>
<keyword evidence="4" id="KW-0809">Transit peptide</keyword>
<dbReference type="InterPro" id="IPR013149">
    <property type="entry name" value="ADH-like_C"/>
</dbReference>
<evidence type="ECO:0000256" key="6">
    <source>
        <dbReference type="ARBA" id="ARBA00023128"/>
    </source>
</evidence>
<comment type="caution">
    <text evidence="8">The sequence shown here is derived from an EMBL/GenBank/DDBJ whole genome shotgun (WGS) entry which is preliminary data.</text>
</comment>
<dbReference type="InterPro" id="IPR036291">
    <property type="entry name" value="NAD(P)-bd_dom_sf"/>
</dbReference>
<dbReference type="SUPFAM" id="SSF50129">
    <property type="entry name" value="GroES-like"/>
    <property type="match status" value="1"/>
</dbReference>
<dbReference type="PANTHER" id="PTHR43981:SF2">
    <property type="entry name" value="ENOYL-[ACYL-CARRIER-PROTEIN] REDUCTASE, MITOCHONDRIAL"/>
    <property type="match status" value="1"/>
</dbReference>
<dbReference type="SUPFAM" id="SSF51735">
    <property type="entry name" value="NAD(P)-binding Rossmann-fold domains"/>
    <property type="match status" value="1"/>
</dbReference>
<dbReference type="Proteomes" id="UP000187455">
    <property type="component" value="Unassembled WGS sequence"/>
</dbReference>
<dbReference type="STRING" id="133383.A0A1R0H2W9"/>
<keyword evidence="9" id="KW-1185">Reference proteome</keyword>
<organism evidence="8 9">
    <name type="scientific">Smittium mucronatum</name>
    <dbReference type="NCBI Taxonomy" id="133383"/>
    <lineage>
        <taxon>Eukaryota</taxon>
        <taxon>Fungi</taxon>
        <taxon>Fungi incertae sedis</taxon>
        <taxon>Zoopagomycota</taxon>
        <taxon>Kickxellomycotina</taxon>
        <taxon>Harpellomycetes</taxon>
        <taxon>Harpellales</taxon>
        <taxon>Legeriomycetaceae</taxon>
        <taxon>Smittium</taxon>
    </lineage>
</organism>